<dbReference type="EMBL" id="KB203219">
    <property type="protein sequence ID" value="ESO85917.1"/>
    <property type="molecule type" value="Genomic_DNA"/>
</dbReference>
<dbReference type="CTD" id="20233032"/>
<evidence type="ECO:0000256" key="3">
    <source>
        <dbReference type="SAM" id="MobiDB-lite"/>
    </source>
</evidence>
<dbReference type="FunFam" id="2.30.30.40:FF:000061">
    <property type="entry name" value="Cytoplasmic protein"/>
    <property type="match status" value="1"/>
</dbReference>
<dbReference type="STRING" id="225164.V3ZNN4"/>
<dbReference type="PRINTS" id="PR00452">
    <property type="entry name" value="SH3DOMAIN"/>
</dbReference>
<feature type="domain" description="SH3" evidence="4">
    <location>
        <begin position="116"/>
        <end position="170"/>
    </location>
</feature>
<dbReference type="SMART" id="SM00326">
    <property type="entry name" value="SH3"/>
    <property type="match status" value="2"/>
</dbReference>
<dbReference type="OMA" id="MSAGEHM"/>
<name>V3ZNN4_LOTGI</name>
<gene>
    <name evidence="5" type="ORF">LOTGIDRAFT_130110</name>
</gene>
<evidence type="ECO:0000259" key="4">
    <source>
        <dbReference type="PROSITE" id="PS50002"/>
    </source>
</evidence>
<sequence length="170" mass="19339">MAEEVIVVAKYDYKAENTQELNIKRNERLTLLDDSKDWWKVQNTGNKSGYVPSNYVKRVKPKVGLLTSLKHSIGRSKKDQRERGAVTCASPSLRNGDAHRNQSHRTPPQNNATAQVIYEPATVKYMYTAQRTDEMSLMKGETIVVVEKSSDGWWKGQKDDGTVGWFPSNY</sequence>
<dbReference type="PROSITE" id="PS50002">
    <property type="entry name" value="SH3"/>
    <property type="match status" value="2"/>
</dbReference>
<proteinExistence type="predicted"/>
<dbReference type="InterPro" id="IPR036028">
    <property type="entry name" value="SH3-like_dom_sf"/>
</dbReference>
<organism evidence="5 6">
    <name type="scientific">Lottia gigantea</name>
    <name type="common">Giant owl limpet</name>
    <dbReference type="NCBI Taxonomy" id="225164"/>
    <lineage>
        <taxon>Eukaryota</taxon>
        <taxon>Metazoa</taxon>
        <taxon>Spiralia</taxon>
        <taxon>Lophotrochozoa</taxon>
        <taxon>Mollusca</taxon>
        <taxon>Gastropoda</taxon>
        <taxon>Patellogastropoda</taxon>
        <taxon>Lottioidea</taxon>
        <taxon>Lottiidae</taxon>
        <taxon>Lottia</taxon>
    </lineage>
</organism>
<dbReference type="PANTHER" id="PTHR12287:SF23">
    <property type="entry name" value="AROUSER, ISOFORM A-RELATED"/>
    <property type="match status" value="1"/>
</dbReference>
<feature type="non-terminal residue" evidence="5">
    <location>
        <position position="170"/>
    </location>
</feature>
<feature type="region of interest" description="Disordered" evidence="3">
    <location>
        <begin position="71"/>
        <end position="111"/>
    </location>
</feature>
<dbReference type="GO" id="GO:0007266">
    <property type="term" value="P:Rho protein signal transduction"/>
    <property type="evidence" value="ECO:0007669"/>
    <property type="project" value="TreeGrafter"/>
</dbReference>
<dbReference type="GO" id="GO:0035023">
    <property type="term" value="P:regulation of Rho protein signal transduction"/>
    <property type="evidence" value="ECO:0007669"/>
    <property type="project" value="TreeGrafter"/>
</dbReference>
<dbReference type="OrthoDB" id="26539at2759"/>
<dbReference type="PANTHER" id="PTHR12287">
    <property type="entry name" value="EPIDERMAL GROWTH FACTOR RECEPTOR KINASE SUBSTRATE EPS8-RELATED PROTEIN"/>
    <property type="match status" value="1"/>
</dbReference>
<dbReference type="InterPro" id="IPR039801">
    <property type="entry name" value="EPS8-like"/>
</dbReference>
<evidence type="ECO:0000313" key="5">
    <source>
        <dbReference type="EMBL" id="ESO85917.1"/>
    </source>
</evidence>
<evidence type="ECO:0000256" key="2">
    <source>
        <dbReference type="PROSITE-ProRule" id="PRU00192"/>
    </source>
</evidence>
<keyword evidence="6" id="KW-1185">Reference proteome</keyword>
<dbReference type="InterPro" id="IPR001452">
    <property type="entry name" value="SH3_domain"/>
</dbReference>
<evidence type="ECO:0000313" key="6">
    <source>
        <dbReference type="Proteomes" id="UP000030746"/>
    </source>
</evidence>
<dbReference type="Pfam" id="PF00018">
    <property type="entry name" value="SH3_1"/>
    <property type="match status" value="2"/>
</dbReference>
<dbReference type="Gene3D" id="2.30.30.40">
    <property type="entry name" value="SH3 Domains"/>
    <property type="match status" value="2"/>
</dbReference>
<dbReference type="KEGG" id="lgi:LOTGIDRAFT_130110"/>
<dbReference type="Proteomes" id="UP000030746">
    <property type="component" value="Unassembled WGS sequence"/>
</dbReference>
<dbReference type="RefSeq" id="XP_009063419.1">
    <property type="nucleotide sequence ID" value="XM_009065171.1"/>
</dbReference>
<dbReference type="GeneID" id="20233032"/>
<dbReference type="PRINTS" id="PR01887">
    <property type="entry name" value="SPECTRNALPHA"/>
</dbReference>
<protein>
    <recommendedName>
        <fullName evidence="4">SH3 domain-containing protein</fullName>
    </recommendedName>
</protein>
<accession>V3ZNN4</accession>
<reference evidence="5 6" key="1">
    <citation type="journal article" date="2013" name="Nature">
        <title>Insights into bilaterian evolution from three spiralian genomes.</title>
        <authorList>
            <person name="Simakov O."/>
            <person name="Marletaz F."/>
            <person name="Cho S.J."/>
            <person name="Edsinger-Gonzales E."/>
            <person name="Havlak P."/>
            <person name="Hellsten U."/>
            <person name="Kuo D.H."/>
            <person name="Larsson T."/>
            <person name="Lv J."/>
            <person name="Arendt D."/>
            <person name="Savage R."/>
            <person name="Osoegawa K."/>
            <person name="de Jong P."/>
            <person name="Grimwood J."/>
            <person name="Chapman J.A."/>
            <person name="Shapiro H."/>
            <person name="Aerts A."/>
            <person name="Otillar R.P."/>
            <person name="Terry A.Y."/>
            <person name="Boore J.L."/>
            <person name="Grigoriev I.V."/>
            <person name="Lindberg D.R."/>
            <person name="Seaver E.C."/>
            <person name="Weisblat D.A."/>
            <person name="Putnam N.H."/>
            <person name="Rokhsar D.S."/>
        </authorList>
    </citation>
    <scope>NUCLEOTIDE SEQUENCE [LARGE SCALE GENOMIC DNA]</scope>
</reference>
<feature type="domain" description="SH3" evidence="4">
    <location>
        <begin position="2"/>
        <end position="61"/>
    </location>
</feature>
<dbReference type="SUPFAM" id="SSF50044">
    <property type="entry name" value="SH3-domain"/>
    <property type="match status" value="2"/>
</dbReference>
<keyword evidence="1 2" id="KW-0728">SH3 domain</keyword>
<dbReference type="GO" id="GO:0005886">
    <property type="term" value="C:plasma membrane"/>
    <property type="evidence" value="ECO:0007669"/>
    <property type="project" value="TreeGrafter"/>
</dbReference>
<dbReference type="GO" id="GO:0003779">
    <property type="term" value="F:actin binding"/>
    <property type="evidence" value="ECO:0007669"/>
    <property type="project" value="TreeGrafter"/>
</dbReference>
<evidence type="ECO:0000256" key="1">
    <source>
        <dbReference type="ARBA" id="ARBA00022443"/>
    </source>
</evidence>
<dbReference type="HOGENOM" id="CLU_103504_0_0_1"/>
<dbReference type="AlphaFoldDB" id="V3ZNN4"/>